<evidence type="ECO:0000313" key="5">
    <source>
        <dbReference type="EMBL" id="GGZ72606.1"/>
    </source>
</evidence>
<dbReference type="InterPro" id="IPR013762">
    <property type="entry name" value="Integrase-like_cat_sf"/>
</dbReference>
<comment type="similarity">
    <text evidence="1">Belongs to the 'phage' integrase family.</text>
</comment>
<dbReference type="Pfam" id="PF00589">
    <property type="entry name" value="Phage_integrase"/>
    <property type="match status" value="1"/>
</dbReference>
<evidence type="ECO:0000259" key="4">
    <source>
        <dbReference type="PROSITE" id="PS51898"/>
    </source>
</evidence>
<dbReference type="InterPro" id="IPR002104">
    <property type="entry name" value="Integrase_catalytic"/>
</dbReference>
<gene>
    <name evidence="5" type="ORF">GCM10007028_07040</name>
</gene>
<keyword evidence="2" id="KW-0238">DNA-binding</keyword>
<organism evidence="5 6">
    <name type="scientific">Algibacter mikhailovii</name>
    <dbReference type="NCBI Taxonomy" id="425498"/>
    <lineage>
        <taxon>Bacteria</taxon>
        <taxon>Pseudomonadati</taxon>
        <taxon>Bacteroidota</taxon>
        <taxon>Flavobacteriia</taxon>
        <taxon>Flavobacteriales</taxon>
        <taxon>Flavobacteriaceae</taxon>
        <taxon>Algibacter</taxon>
    </lineage>
</organism>
<evidence type="ECO:0000256" key="3">
    <source>
        <dbReference type="ARBA" id="ARBA00023172"/>
    </source>
</evidence>
<dbReference type="GO" id="GO:0015074">
    <property type="term" value="P:DNA integration"/>
    <property type="evidence" value="ECO:0007669"/>
    <property type="project" value="InterPro"/>
</dbReference>
<sequence>MSLISLLLQNVYDNVYVRQMKSNYSEPKIYTGGVQISNWSKLSKLEQKNALKKDWYLYYSYRDLKTLKLVRQAPIKGGANRYKTKRDRYKFLQVLQRNLSVMLQSGFNPYEYNSEIESSFFGNTKIKSTVREEVIAEKAEEKGTTIEDAFILGLSIKKKVLAESSYPKFKSKVNQFKRWLVQQDIKLSDDIKIISKKTVINYLNNVLLSSSSRNRNNSRTDINSLFQLLEDNDIISENFVRSINVLKTEPKRNKTYTPDLEVALFKHLKDNDPILYLFVQFISYNFLRPIEICRLKVKDIDVKDKKIYLKAKNKLVKTKIIPDILIKELPNLEGVQPEMWLFTPSMIGAEWTSKENNKRDYFTKQFKKVKDKFNLGIDYGLYSFRHTFITKLYRDFRKNLTPFEAKSKLKEITGHSTMEALEAYLRDIDGELPEDYSKHLRH</sequence>
<dbReference type="InterPro" id="IPR011010">
    <property type="entry name" value="DNA_brk_join_enz"/>
</dbReference>
<dbReference type="PANTHER" id="PTHR30349">
    <property type="entry name" value="PHAGE INTEGRASE-RELATED"/>
    <property type="match status" value="1"/>
</dbReference>
<dbReference type="InterPro" id="IPR050090">
    <property type="entry name" value="Tyrosine_recombinase_XerCD"/>
</dbReference>
<evidence type="ECO:0000256" key="2">
    <source>
        <dbReference type="ARBA" id="ARBA00023125"/>
    </source>
</evidence>
<dbReference type="PROSITE" id="PS51898">
    <property type="entry name" value="TYR_RECOMBINASE"/>
    <property type="match status" value="1"/>
</dbReference>
<dbReference type="SUPFAM" id="SSF56349">
    <property type="entry name" value="DNA breaking-rejoining enzymes"/>
    <property type="match status" value="1"/>
</dbReference>
<keyword evidence="6" id="KW-1185">Reference proteome</keyword>
<protein>
    <recommendedName>
        <fullName evidence="4">Tyr recombinase domain-containing protein</fullName>
    </recommendedName>
</protein>
<dbReference type="GO" id="GO:0003677">
    <property type="term" value="F:DNA binding"/>
    <property type="evidence" value="ECO:0007669"/>
    <property type="project" value="UniProtKB-KW"/>
</dbReference>
<reference evidence="5" key="2">
    <citation type="submission" date="2020-09" db="EMBL/GenBank/DDBJ databases">
        <authorList>
            <person name="Sun Q."/>
            <person name="Kim S."/>
        </authorList>
    </citation>
    <scope>NUCLEOTIDE SEQUENCE</scope>
    <source>
        <strain evidence="5">KCTC 12710</strain>
    </source>
</reference>
<accession>A0A918QY80</accession>
<dbReference type="PANTHER" id="PTHR30349:SF41">
    <property type="entry name" value="INTEGRASE_RECOMBINASE PROTEIN MJ0367-RELATED"/>
    <property type="match status" value="1"/>
</dbReference>
<name>A0A918QY80_9FLAO</name>
<dbReference type="InterPro" id="IPR010998">
    <property type="entry name" value="Integrase_recombinase_N"/>
</dbReference>
<dbReference type="Gene3D" id="1.10.150.130">
    <property type="match status" value="1"/>
</dbReference>
<dbReference type="Gene3D" id="1.10.443.10">
    <property type="entry name" value="Intergrase catalytic core"/>
    <property type="match status" value="1"/>
</dbReference>
<feature type="domain" description="Tyr recombinase" evidence="4">
    <location>
        <begin position="251"/>
        <end position="437"/>
    </location>
</feature>
<proteinExistence type="inferred from homology"/>
<dbReference type="GO" id="GO:0006310">
    <property type="term" value="P:DNA recombination"/>
    <property type="evidence" value="ECO:0007669"/>
    <property type="project" value="UniProtKB-KW"/>
</dbReference>
<dbReference type="AlphaFoldDB" id="A0A918QY80"/>
<evidence type="ECO:0000313" key="6">
    <source>
        <dbReference type="Proteomes" id="UP000636004"/>
    </source>
</evidence>
<keyword evidence="3" id="KW-0233">DNA recombination</keyword>
<evidence type="ECO:0000256" key="1">
    <source>
        <dbReference type="ARBA" id="ARBA00008857"/>
    </source>
</evidence>
<comment type="caution">
    <text evidence="5">The sequence shown here is derived from an EMBL/GenBank/DDBJ whole genome shotgun (WGS) entry which is preliminary data.</text>
</comment>
<dbReference type="EMBL" id="BMWZ01000002">
    <property type="protein sequence ID" value="GGZ72606.1"/>
    <property type="molecule type" value="Genomic_DNA"/>
</dbReference>
<reference evidence="5" key="1">
    <citation type="journal article" date="2014" name="Int. J. Syst. Evol. Microbiol.">
        <title>Complete genome sequence of Corynebacterium casei LMG S-19264T (=DSM 44701T), isolated from a smear-ripened cheese.</title>
        <authorList>
            <consortium name="US DOE Joint Genome Institute (JGI-PGF)"/>
            <person name="Walter F."/>
            <person name="Albersmeier A."/>
            <person name="Kalinowski J."/>
            <person name="Ruckert C."/>
        </authorList>
    </citation>
    <scope>NUCLEOTIDE SEQUENCE</scope>
    <source>
        <strain evidence="5">KCTC 12710</strain>
    </source>
</reference>
<dbReference type="Proteomes" id="UP000636004">
    <property type="component" value="Unassembled WGS sequence"/>
</dbReference>